<dbReference type="EMBL" id="CAUYUJ010014947">
    <property type="protein sequence ID" value="CAK0847956.1"/>
    <property type="molecule type" value="Genomic_DNA"/>
</dbReference>
<comment type="caution">
    <text evidence="2">The sequence shown here is derived from an EMBL/GenBank/DDBJ whole genome shotgun (WGS) entry which is preliminary data.</text>
</comment>
<gene>
    <name evidence="2" type="ORF">PCOR1329_LOCUS41027</name>
</gene>
<accession>A0ABN9TQN7</accession>
<feature type="region of interest" description="Disordered" evidence="1">
    <location>
        <begin position="263"/>
        <end position="292"/>
    </location>
</feature>
<keyword evidence="3" id="KW-1185">Reference proteome</keyword>
<sequence>MGFACPSGGSGGSGCRGFLMRQQAEVARLLSQGAQVAPALQQGGAAIRQLLLRQAFRKDRGRGRPGLAVGADAEEVPRADPGQHAAPPIAWEGREGAHGDNDVLPPTRRQVACPGAVLALGVRLVELRDDETCTGARVSALGGGGVSARTQALQSTSVSAPLSSAVKVSTVGSSSGVCVRGGSAIAPASRPGSSTIATSSPDLIVQSLVGWVSSACRGPGGVSGVCRRTSGPPSAINGVSMCTSTRSCFGGSPSSCVGGCSDSRGGSCPGNSDGAATTRSIDASSRRVADAR</sequence>
<dbReference type="Proteomes" id="UP001189429">
    <property type="component" value="Unassembled WGS sequence"/>
</dbReference>
<evidence type="ECO:0000256" key="1">
    <source>
        <dbReference type="SAM" id="MobiDB-lite"/>
    </source>
</evidence>
<feature type="compositionally biased region" description="Polar residues" evidence="1">
    <location>
        <begin position="274"/>
        <end position="283"/>
    </location>
</feature>
<protein>
    <submittedName>
        <fullName evidence="2">Uncharacterized protein</fullName>
    </submittedName>
</protein>
<evidence type="ECO:0000313" key="3">
    <source>
        <dbReference type="Proteomes" id="UP001189429"/>
    </source>
</evidence>
<organism evidence="2 3">
    <name type="scientific">Prorocentrum cordatum</name>
    <dbReference type="NCBI Taxonomy" id="2364126"/>
    <lineage>
        <taxon>Eukaryota</taxon>
        <taxon>Sar</taxon>
        <taxon>Alveolata</taxon>
        <taxon>Dinophyceae</taxon>
        <taxon>Prorocentrales</taxon>
        <taxon>Prorocentraceae</taxon>
        <taxon>Prorocentrum</taxon>
    </lineage>
</organism>
<reference evidence="2" key="1">
    <citation type="submission" date="2023-10" db="EMBL/GenBank/DDBJ databases">
        <authorList>
            <person name="Chen Y."/>
            <person name="Shah S."/>
            <person name="Dougan E. K."/>
            <person name="Thang M."/>
            <person name="Chan C."/>
        </authorList>
    </citation>
    <scope>NUCLEOTIDE SEQUENCE [LARGE SCALE GENOMIC DNA]</scope>
</reference>
<evidence type="ECO:0000313" key="2">
    <source>
        <dbReference type="EMBL" id="CAK0847956.1"/>
    </source>
</evidence>
<name>A0ABN9TQN7_9DINO</name>
<proteinExistence type="predicted"/>